<proteinExistence type="inferred from homology"/>
<dbReference type="PROSITE" id="PS51684">
    <property type="entry name" value="SAM_MT_TRM5_TYW2"/>
    <property type="match status" value="1"/>
</dbReference>
<comment type="function">
    <text evidence="11">Specifically methylates the N1 position of guanosine-37 in various cytoplasmic and mitochondrial tRNAs. Methylation is not dependent on the nature of the nucleoside 5' of the target nucleoside. This is the first step in the biosynthesis of wybutosine (yW), a modified base adjacent to the anticodon of tRNAs and required for accurate decoding.</text>
</comment>
<evidence type="ECO:0000256" key="1">
    <source>
        <dbReference type="ARBA" id="ARBA00009775"/>
    </source>
</evidence>
<dbReference type="GO" id="GO:0052906">
    <property type="term" value="F:tRNA (guanine(37)-N1)-methyltransferase activity"/>
    <property type="evidence" value="ECO:0007669"/>
    <property type="project" value="UniProtKB-UniRule"/>
</dbReference>
<evidence type="ECO:0000256" key="2">
    <source>
        <dbReference type="ARBA" id="ARBA00022490"/>
    </source>
</evidence>
<accession>A0AAD4RE01</accession>
<dbReference type="GO" id="GO:0005759">
    <property type="term" value="C:mitochondrial matrix"/>
    <property type="evidence" value="ECO:0007669"/>
    <property type="project" value="UniProtKB-SubCell"/>
</dbReference>
<dbReference type="FunFam" id="3.30.300.110:FF:000001">
    <property type="entry name" value="tRNA (guanine(37)-N1)-methyltransferase"/>
    <property type="match status" value="1"/>
</dbReference>
<dbReference type="HAMAP" id="MF_03152">
    <property type="entry name" value="TRM5"/>
    <property type="match status" value="1"/>
</dbReference>
<evidence type="ECO:0000256" key="11">
    <source>
        <dbReference type="HAMAP-Rule" id="MF_03152"/>
    </source>
</evidence>
<dbReference type="InterPro" id="IPR056744">
    <property type="entry name" value="TRM5/TYW2-like_N"/>
</dbReference>
<comment type="subcellular location">
    <subcellularLocation>
        <location evidence="11">Mitochondrion matrix</location>
    </subcellularLocation>
    <subcellularLocation>
        <location evidence="11">Nucleus</location>
    </subcellularLocation>
    <subcellularLocation>
        <location evidence="11">Cytoplasm</location>
    </subcellularLocation>
    <text evidence="11">Predominantly in the mitochondria and in the nucleus.</text>
</comment>
<organism evidence="13 14">
    <name type="scientific">Ditylenchus destructor</name>
    <dbReference type="NCBI Taxonomy" id="166010"/>
    <lineage>
        <taxon>Eukaryota</taxon>
        <taxon>Metazoa</taxon>
        <taxon>Ecdysozoa</taxon>
        <taxon>Nematoda</taxon>
        <taxon>Chromadorea</taxon>
        <taxon>Rhabditida</taxon>
        <taxon>Tylenchina</taxon>
        <taxon>Tylenchomorpha</taxon>
        <taxon>Sphaerularioidea</taxon>
        <taxon>Anguinidae</taxon>
        <taxon>Anguininae</taxon>
        <taxon>Ditylenchus</taxon>
    </lineage>
</organism>
<dbReference type="InterPro" id="IPR030382">
    <property type="entry name" value="MeTrfase_TRM5/TYW2"/>
</dbReference>
<evidence type="ECO:0000256" key="5">
    <source>
        <dbReference type="ARBA" id="ARBA00022691"/>
    </source>
</evidence>
<name>A0AAD4RE01_9BILA</name>
<feature type="domain" description="SAM-dependent methyltransferase TRM5/TYW2-type" evidence="12">
    <location>
        <begin position="112"/>
        <end position="404"/>
    </location>
</feature>
<evidence type="ECO:0000256" key="6">
    <source>
        <dbReference type="ARBA" id="ARBA00022694"/>
    </source>
</evidence>
<feature type="binding site" evidence="11">
    <location>
        <position position="201"/>
    </location>
    <ligand>
        <name>S-adenosyl-L-methionine</name>
        <dbReference type="ChEBI" id="CHEBI:59789"/>
    </ligand>
</feature>
<sequence>MPYLKVPAQSVGKIVGLPSILNNTIKKEEGLKPIMDSADNKNEKLVLFNYDKLRQNGEETTRSKIVTELKAVIGDEAPSEFGTLEKEVMYEKWSVASCLKAVLPPGLEFKGFSQIGHIAHLNLKEEILPYRFVIGELIHDKLPNVKTVVNKTDKINNEFRVFDMELLAGEPKYETETAENGLRYKMDFSKVFWNPRLSNIHERIVKKFDKDSVVFDITSGIGPFVLPAVKQRNIRKAFANDLNPLSIDYLKENIKLNKISVDKIETFVMDAADFIRDVIPEQYSKIAESDEKELACNNEISGINFHAIMNLPALSLTFLPIFRGLLRHHSKLRAYFQSHTFWIHCHFFVKASADEEDEWYRNNAECFVRDTVKIPDMILQLSEIIKLIESQSRDLTRRAMIEAM</sequence>
<feature type="binding site" evidence="11">
    <location>
        <begin position="241"/>
        <end position="242"/>
    </location>
    <ligand>
        <name>S-adenosyl-L-methionine</name>
        <dbReference type="ChEBI" id="CHEBI:59789"/>
    </ligand>
</feature>
<dbReference type="Proteomes" id="UP001201812">
    <property type="component" value="Unassembled WGS sequence"/>
</dbReference>
<dbReference type="PANTHER" id="PTHR23245:SF36">
    <property type="entry name" value="TRNA (GUANINE(37)-N1)-METHYLTRANSFERASE"/>
    <property type="match status" value="1"/>
</dbReference>
<evidence type="ECO:0000256" key="3">
    <source>
        <dbReference type="ARBA" id="ARBA00022603"/>
    </source>
</evidence>
<dbReference type="AlphaFoldDB" id="A0AAD4RE01"/>
<dbReference type="Pfam" id="PF25133">
    <property type="entry name" value="TYW2_N_2"/>
    <property type="match status" value="1"/>
</dbReference>
<evidence type="ECO:0000313" key="13">
    <source>
        <dbReference type="EMBL" id="KAI1729471.1"/>
    </source>
</evidence>
<keyword evidence="8 11" id="KW-0539">Nucleus</keyword>
<keyword evidence="5 11" id="KW-0949">S-adenosyl-L-methionine</keyword>
<keyword evidence="14" id="KW-1185">Reference proteome</keyword>
<dbReference type="GO" id="GO:0005634">
    <property type="term" value="C:nucleus"/>
    <property type="evidence" value="ECO:0007669"/>
    <property type="project" value="UniProtKB-SubCell"/>
</dbReference>
<feature type="binding site" evidence="11">
    <location>
        <begin position="270"/>
        <end position="271"/>
    </location>
    <ligand>
        <name>S-adenosyl-L-methionine</name>
        <dbReference type="ChEBI" id="CHEBI:59789"/>
    </ligand>
</feature>
<evidence type="ECO:0000256" key="7">
    <source>
        <dbReference type="ARBA" id="ARBA00023128"/>
    </source>
</evidence>
<keyword evidence="2 11" id="KW-0963">Cytoplasm</keyword>
<evidence type="ECO:0000256" key="4">
    <source>
        <dbReference type="ARBA" id="ARBA00022679"/>
    </source>
</evidence>
<dbReference type="InterPro" id="IPR056743">
    <property type="entry name" value="TRM5-TYW2-like_MTfase"/>
</dbReference>
<reference evidence="13" key="1">
    <citation type="submission" date="2022-01" db="EMBL/GenBank/DDBJ databases">
        <title>Genome Sequence Resource for Two Populations of Ditylenchus destructor, the Migratory Endoparasitic Phytonematode.</title>
        <authorList>
            <person name="Zhang H."/>
            <person name="Lin R."/>
            <person name="Xie B."/>
        </authorList>
    </citation>
    <scope>NUCLEOTIDE SEQUENCE</scope>
    <source>
        <strain evidence="13">BazhouSP</strain>
    </source>
</reference>
<comment type="function">
    <text evidence="9">Involved in mitochondrial tRNA methylation. Specifically methylates the N1 position of guanosine-37 in various tRNAs. Methylation is not dependent on the nature of the nucleoside 5' of the target nucleoside. This is the first step in the biosynthesis of wybutosine (yW), a modified base adjacent to the anticodon of tRNAs and required for accurate decoding.</text>
</comment>
<keyword evidence="4 11" id="KW-0808">Transferase</keyword>
<comment type="subunit">
    <text evidence="11">Monomer.</text>
</comment>
<protein>
    <recommendedName>
        <fullName evidence="11">tRNA (guanine(37)-N1)-methyltransferase</fullName>
        <ecNumber evidence="11">2.1.1.228</ecNumber>
    </recommendedName>
    <alternativeName>
        <fullName evidence="11">M1G-methyltransferase</fullName>
    </alternativeName>
    <alternativeName>
        <fullName evidence="11">tRNA [GM37] methyltransferase</fullName>
    </alternativeName>
    <alternativeName>
        <fullName evidence="11">tRNA methyltransferase 5 homolog</fullName>
    </alternativeName>
</protein>
<dbReference type="SUPFAM" id="SSF53335">
    <property type="entry name" value="S-adenosyl-L-methionine-dependent methyltransferases"/>
    <property type="match status" value="1"/>
</dbReference>
<feature type="binding site" evidence="11">
    <location>
        <position position="310"/>
    </location>
    <ligand>
        <name>S-adenosyl-L-methionine</name>
        <dbReference type="ChEBI" id="CHEBI:59789"/>
    </ligand>
</feature>
<dbReference type="EC" id="2.1.1.228" evidence="11"/>
<dbReference type="GO" id="GO:0070901">
    <property type="term" value="P:mitochondrial tRNA methylation"/>
    <property type="evidence" value="ECO:0007669"/>
    <property type="project" value="TreeGrafter"/>
</dbReference>
<comment type="similarity">
    <text evidence="1">Belongs to the class I-like SAM-binding methyltransferase superfamily. TRM5/TYW2 family.</text>
</comment>
<dbReference type="InterPro" id="IPR025792">
    <property type="entry name" value="tRNA_Gua_MeTrfase_euk"/>
</dbReference>
<evidence type="ECO:0000256" key="9">
    <source>
        <dbReference type="ARBA" id="ARBA00045951"/>
    </source>
</evidence>
<evidence type="ECO:0000259" key="12">
    <source>
        <dbReference type="PROSITE" id="PS51684"/>
    </source>
</evidence>
<dbReference type="PANTHER" id="PTHR23245">
    <property type="entry name" value="TRNA METHYLTRANSFERASE"/>
    <property type="match status" value="1"/>
</dbReference>
<dbReference type="Pfam" id="PF02475">
    <property type="entry name" value="TRM5-TYW2_MTfase"/>
    <property type="match status" value="1"/>
</dbReference>
<keyword evidence="3 11" id="KW-0489">Methyltransferase</keyword>
<dbReference type="EMBL" id="JAKKPZ010000001">
    <property type="protein sequence ID" value="KAI1729471.1"/>
    <property type="molecule type" value="Genomic_DNA"/>
</dbReference>
<comment type="catalytic activity">
    <reaction evidence="10 11">
        <text>guanosine(37) in tRNA + S-adenosyl-L-methionine = N(1)-methylguanosine(37) in tRNA + S-adenosyl-L-homocysteine + H(+)</text>
        <dbReference type="Rhea" id="RHEA:36899"/>
        <dbReference type="Rhea" id="RHEA-COMP:10145"/>
        <dbReference type="Rhea" id="RHEA-COMP:10147"/>
        <dbReference type="ChEBI" id="CHEBI:15378"/>
        <dbReference type="ChEBI" id="CHEBI:57856"/>
        <dbReference type="ChEBI" id="CHEBI:59789"/>
        <dbReference type="ChEBI" id="CHEBI:73542"/>
        <dbReference type="ChEBI" id="CHEBI:74269"/>
        <dbReference type="EC" id="2.1.1.228"/>
    </reaction>
</comment>
<dbReference type="Gene3D" id="3.40.50.150">
    <property type="entry name" value="Vaccinia Virus protein VP39"/>
    <property type="match status" value="1"/>
</dbReference>
<evidence type="ECO:0000313" key="14">
    <source>
        <dbReference type="Proteomes" id="UP001201812"/>
    </source>
</evidence>
<gene>
    <name evidence="13" type="ORF">DdX_01713</name>
</gene>
<keyword evidence="7 11" id="KW-0496">Mitochondrion</keyword>
<dbReference type="InterPro" id="IPR029063">
    <property type="entry name" value="SAM-dependent_MTases_sf"/>
</dbReference>
<dbReference type="Gene3D" id="3.30.300.110">
    <property type="entry name" value="Met-10+ protein-like domains"/>
    <property type="match status" value="1"/>
</dbReference>
<comment type="similarity">
    <text evidence="11">Belongs to the TRM5 / TYW2 family.</text>
</comment>
<keyword evidence="6 11" id="KW-0819">tRNA processing</keyword>
<comment type="caution">
    <text evidence="13">The sequence shown here is derived from an EMBL/GenBank/DDBJ whole genome shotgun (WGS) entry which is preliminary data.</text>
</comment>
<evidence type="ECO:0000256" key="8">
    <source>
        <dbReference type="ARBA" id="ARBA00023242"/>
    </source>
</evidence>
<dbReference type="GO" id="GO:0002939">
    <property type="term" value="P:tRNA N1-guanine methylation"/>
    <property type="evidence" value="ECO:0007669"/>
    <property type="project" value="TreeGrafter"/>
</dbReference>
<evidence type="ECO:0000256" key="10">
    <source>
        <dbReference type="ARBA" id="ARBA00047783"/>
    </source>
</evidence>